<protein>
    <submittedName>
        <fullName evidence="1">Uncharacterized protein</fullName>
    </submittedName>
</protein>
<accession>A0A0D0UCA9</accession>
<dbReference type="AlphaFoldDB" id="A0A0D0UCA9"/>
<gene>
    <name evidence="1" type="ORF">I312_04928</name>
</gene>
<sequence length="42" mass="4327">MGSRVTVAVGTRGRLSPAHVSERSCQVLNSNDDVALGSLGKT</sequence>
<evidence type="ECO:0000313" key="1">
    <source>
        <dbReference type="EMBL" id="KIR45958.1"/>
    </source>
</evidence>
<dbReference type="HOGENOM" id="CLU_3260514_0_0_1"/>
<dbReference type="EMBL" id="KN847986">
    <property type="protein sequence ID" value="KIR45958.1"/>
    <property type="molecule type" value="Genomic_DNA"/>
</dbReference>
<dbReference type="OrthoDB" id="10288991at2759"/>
<proteinExistence type="predicted"/>
<reference evidence="1" key="1">
    <citation type="submission" date="2015-01" db="EMBL/GenBank/DDBJ databases">
        <title>The Genome Sequence of Cryptococcus gattii CA1280.</title>
        <authorList>
            <consortium name="The Broad Institute Genomics Platform"/>
            <person name="Cuomo C."/>
            <person name="Litvintseva A."/>
            <person name="Chen Y."/>
            <person name="Heitman J."/>
            <person name="Sun S."/>
            <person name="Springer D."/>
            <person name="Dromer F."/>
            <person name="Young S."/>
            <person name="Zeng Q."/>
            <person name="Gargeya S."/>
            <person name="Abouelleil A."/>
            <person name="Alvarado L."/>
            <person name="Chapman S.B."/>
            <person name="Gainer-Dewar J."/>
            <person name="Goldberg J."/>
            <person name="Griggs A."/>
            <person name="Gujja S."/>
            <person name="Hansen M."/>
            <person name="Howarth C."/>
            <person name="Imamovic A."/>
            <person name="Larimer J."/>
            <person name="Murphy C."/>
            <person name="Naylor J."/>
            <person name="Pearson M."/>
            <person name="Priest M."/>
            <person name="Roberts A."/>
            <person name="Saif S."/>
            <person name="Shea T."/>
            <person name="Sykes S."/>
            <person name="Wortman J."/>
            <person name="Nusbaum C."/>
            <person name="Birren B."/>
        </authorList>
    </citation>
    <scope>NUCLEOTIDE SEQUENCE [LARGE SCALE GENOMIC DNA]</scope>
    <source>
        <strain evidence="1">CA1280</strain>
    </source>
</reference>
<name>A0A0D0UCA9_CRYGA</name>
<organism evidence="1">
    <name type="scientific">Cryptococcus bacillisporus CA1280</name>
    <dbReference type="NCBI Taxonomy" id="1296109"/>
    <lineage>
        <taxon>Eukaryota</taxon>
        <taxon>Fungi</taxon>
        <taxon>Dikarya</taxon>
        <taxon>Basidiomycota</taxon>
        <taxon>Agaricomycotina</taxon>
        <taxon>Tremellomycetes</taxon>
        <taxon>Tremellales</taxon>
        <taxon>Cryptococcaceae</taxon>
        <taxon>Cryptococcus</taxon>
        <taxon>Cryptococcus gattii species complex</taxon>
    </lineage>
</organism>